<sequence>MAAAAGTGGAAKPAAAAAFPLELESGAGQPAAGNKFDLELDAAEEASSSGFSDYARVLAGNRHFRLLWAAEMVDNIGSWLSYVATLEMASQLSGGSGLALSAVVLIRFLPSLALAPVCGVVADRLNRVRVLVVAAAADAAVMACLAFVPSAPRAAQTPLLYALLALQFSAAGFYEPARKALVPVLVPAADLHLAATIDSWAWSLTGAVGASVGGLVASRLGAPACFMVDACTYLVAAGCAFALPRALGAPDAATRHLKKAASRRGSETGGTAGEAAAEAVRRRPKDTDEGEAEGDAALEAGGGGSLGPGVSHPERRHHHHQALQPLSREPAGTPAEVPALQEHEQAPPRGGSRAGAAAAAALPARDVHHASGSSSRPGRGSTAALLVAARAAIAEGWAATAEGWSYMAAPANREVSAIVAMKCAAALVWGAIDILNVFFADMPSLQLGDSSTTLGLIFAAVGFGCFVGPILFNRFLPPTPPALRWGVALSYLFFFAGLLLMLLSPSLTLVLVSTVVRSMGSAALWIFSTLLMQKRVPNNFLGRMAAVEGALYTVAEAASSLFGGAAFDVFHLSLHQLLLILTAIAAVEAKQCASISSPNDVGSGSAAPPRSTSSPLEQPALSRATMTSVMSSLRPGLSSLATGRPGAVGMASHAALAAGLVRTPVVAASRPTGHISWRGRLGQPYSRKGEQLASQAASAAVPAVPLPTLAFLAAAAVMFGILTWRLAVRRLPLGQAYLRHASLPEADKESAEEAYALQKACLRHRLRLFVWCLMALMLLDLGGICFAGVLKIDAALWAAEFEKAVLVFSALSAWVLAPIALQTREAKIRAQVGREVKASHAAQ</sequence>
<feature type="transmembrane region" description="Helical" evidence="8">
    <location>
        <begin position="804"/>
        <end position="821"/>
    </location>
</feature>
<feature type="transmembrane region" description="Helical" evidence="8">
    <location>
        <begin position="483"/>
        <end position="503"/>
    </location>
</feature>
<dbReference type="PANTHER" id="PTHR43266:SF2">
    <property type="entry name" value="MAJOR FACILITATOR SUPERFAMILY (MFS) PROFILE DOMAIN-CONTAINING PROTEIN"/>
    <property type="match status" value="1"/>
</dbReference>
<dbReference type="OrthoDB" id="46230at2759"/>
<reference evidence="9 10" key="1">
    <citation type="journal article" date="2018" name="Plant J.">
        <title>Genome sequences of Chlorella sorokiniana UTEX 1602 and Micractinium conductrix SAG 241.80: implications to maltose excretion by a green alga.</title>
        <authorList>
            <person name="Arriola M.B."/>
            <person name="Velmurugan N."/>
            <person name="Zhang Y."/>
            <person name="Plunkett M.H."/>
            <person name="Hondzo H."/>
            <person name="Barney B.M."/>
        </authorList>
    </citation>
    <scope>NUCLEOTIDE SEQUENCE [LARGE SCALE GENOMIC DNA]</scope>
    <source>
        <strain evidence="9 10">SAG 241.80</strain>
    </source>
</reference>
<dbReference type="Gene3D" id="1.20.1250.20">
    <property type="entry name" value="MFS general substrate transporter like domains"/>
    <property type="match status" value="2"/>
</dbReference>
<keyword evidence="3" id="KW-1003">Cell membrane</keyword>
<protein>
    <submittedName>
        <fullName evidence="9">MFS transporter</fullName>
    </submittedName>
</protein>
<evidence type="ECO:0000256" key="8">
    <source>
        <dbReference type="SAM" id="Phobius"/>
    </source>
</evidence>
<feature type="transmembrane region" description="Helical" evidence="8">
    <location>
        <begin position="98"/>
        <end position="121"/>
    </location>
</feature>
<feature type="transmembrane region" description="Helical" evidence="8">
    <location>
        <begin position="509"/>
        <end position="532"/>
    </location>
</feature>
<gene>
    <name evidence="9" type="ORF">C2E20_1185</name>
</gene>
<evidence type="ECO:0000313" key="9">
    <source>
        <dbReference type="EMBL" id="PSC75896.1"/>
    </source>
</evidence>
<organism evidence="9 10">
    <name type="scientific">Micractinium conductrix</name>
    <dbReference type="NCBI Taxonomy" id="554055"/>
    <lineage>
        <taxon>Eukaryota</taxon>
        <taxon>Viridiplantae</taxon>
        <taxon>Chlorophyta</taxon>
        <taxon>core chlorophytes</taxon>
        <taxon>Trebouxiophyceae</taxon>
        <taxon>Chlorellales</taxon>
        <taxon>Chlorellaceae</taxon>
        <taxon>Chlorella clade</taxon>
        <taxon>Micractinium</taxon>
    </lineage>
</organism>
<dbReference type="InterPro" id="IPR010290">
    <property type="entry name" value="TM_effector"/>
</dbReference>
<evidence type="ECO:0000256" key="4">
    <source>
        <dbReference type="ARBA" id="ARBA00022692"/>
    </source>
</evidence>
<feature type="transmembrane region" description="Helical" evidence="8">
    <location>
        <begin position="128"/>
        <end position="148"/>
    </location>
</feature>
<keyword evidence="2" id="KW-0813">Transport</keyword>
<dbReference type="Proteomes" id="UP000239649">
    <property type="component" value="Unassembled WGS sequence"/>
</dbReference>
<evidence type="ECO:0000256" key="6">
    <source>
        <dbReference type="ARBA" id="ARBA00023136"/>
    </source>
</evidence>
<feature type="compositionally biased region" description="Low complexity" evidence="7">
    <location>
        <begin position="347"/>
        <end position="364"/>
    </location>
</feature>
<dbReference type="EMBL" id="LHPF02000002">
    <property type="protein sequence ID" value="PSC75896.1"/>
    <property type="molecule type" value="Genomic_DNA"/>
</dbReference>
<comment type="subcellular location">
    <subcellularLocation>
        <location evidence="1">Cell membrane</location>
        <topology evidence="1">Multi-pass membrane protein</topology>
    </subcellularLocation>
</comment>
<dbReference type="SUPFAM" id="SSF103473">
    <property type="entry name" value="MFS general substrate transporter"/>
    <property type="match status" value="1"/>
</dbReference>
<evidence type="ECO:0000256" key="1">
    <source>
        <dbReference type="ARBA" id="ARBA00004651"/>
    </source>
</evidence>
<dbReference type="PANTHER" id="PTHR43266">
    <property type="entry name" value="MACROLIDE-EFFLUX PROTEIN"/>
    <property type="match status" value="1"/>
</dbReference>
<feature type="transmembrane region" description="Helical" evidence="8">
    <location>
        <begin position="451"/>
        <end position="471"/>
    </location>
</feature>
<accession>A0A2P6VP72</accession>
<evidence type="ECO:0000256" key="7">
    <source>
        <dbReference type="SAM" id="MobiDB-lite"/>
    </source>
</evidence>
<feature type="transmembrane region" description="Helical" evidence="8">
    <location>
        <begin position="544"/>
        <end position="567"/>
    </location>
</feature>
<name>A0A2P6VP72_9CHLO</name>
<feature type="transmembrane region" description="Helical" evidence="8">
    <location>
        <begin position="415"/>
        <end position="439"/>
    </location>
</feature>
<keyword evidence="4 8" id="KW-0812">Transmembrane</keyword>
<feature type="transmembrane region" description="Helical" evidence="8">
    <location>
        <begin position="768"/>
        <end position="792"/>
    </location>
</feature>
<evidence type="ECO:0000313" key="10">
    <source>
        <dbReference type="Proteomes" id="UP000239649"/>
    </source>
</evidence>
<feature type="compositionally biased region" description="Low complexity" evidence="7">
    <location>
        <begin position="371"/>
        <end position="380"/>
    </location>
</feature>
<feature type="transmembrane region" description="Helical" evidence="8">
    <location>
        <begin position="709"/>
        <end position="728"/>
    </location>
</feature>
<keyword evidence="6 8" id="KW-0472">Membrane</keyword>
<dbReference type="Pfam" id="PF05977">
    <property type="entry name" value="MFS_3"/>
    <property type="match status" value="1"/>
</dbReference>
<evidence type="ECO:0000256" key="2">
    <source>
        <dbReference type="ARBA" id="ARBA00022448"/>
    </source>
</evidence>
<feature type="region of interest" description="Disordered" evidence="7">
    <location>
        <begin position="258"/>
        <end position="380"/>
    </location>
</feature>
<comment type="caution">
    <text evidence="9">The sequence shown here is derived from an EMBL/GenBank/DDBJ whole genome shotgun (WGS) entry which is preliminary data.</text>
</comment>
<evidence type="ECO:0000256" key="5">
    <source>
        <dbReference type="ARBA" id="ARBA00022989"/>
    </source>
</evidence>
<dbReference type="AlphaFoldDB" id="A0A2P6VP72"/>
<keyword evidence="10" id="KW-1185">Reference proteome</keyword>
<feature type="region of interest" description="Disordered" evidence="7">
    <location>
        <begin position="596"/>
        <end position="621"/>
    </location>
</feature>
<keyword evidence="5 8" id="KW-1133">Transmembrane helix</keyword>
<proteinExistence type="predicted"/>
<evidence type="ECO:0000256" key="3">
    <source>
        <dbReference type="ARBA" id="ARBA00022475"/>
    </source>
</evidence>
<dbReference type="GO" id="GO:0005886">
    <property type="term" value="C:plasma membrane"/>
    <property type="evidence" value="ECO:0007669"/>
    <property type="project" value="UniProtKB-SubCell"/>
</dbReference>
<dbReference type="InterPro" id="IPR036259">
    <property type="entry name" value="MFS_trans_sf"/>
</dbReference>